<dbReference type="Gene3D" id="3.40.50.150">
    <property type="entry name" value="Vaccinia Virus protein VP39"/>
    <property type="match status" value="2"/>
</dbReference>
<evidence type="ECO:0000313" key="8">
    <source>
        <dbReference type="EMBL" id="MCK9876755.1"/>
    </source>
</evidence>
<accession>A0ABT0JYX9</accession>
<evidence type="ECO:0000313" key="9">
    <source>
        <dbReference type="Proteomes" id="UP001201873"/>
    </source>
</evidence>
<dbReference type="Proteomes" id="UP001201873">
    <property type="component" value="Unassembled WGS sequence"/>
</dbReference>
<name>A0ABT0JYX9_9ACTN</name>
<reference evidence="8 9" key="1">
    <citation type="submission" date="2022-04" db="EMBL/GenBank/DDBJ databases">
        <title>Genome diversity in the genus Frankia.</title>
        <authorList>
            <person name="Carlos-Shanley C."/>
            <person name="Hahn D."/>
        </authorList>
    </citation>
    <scope>NUCLEOTIDE SEQUENCE [LARGE SCALE GENOMIC DNA]</scope>
    <source>
        <strain evidence="8 9">Ag45/Mut15</strain>
    </source>
</reference>
<dbReference type="EC" id="2.1.1.72" evidence="1"/>
<keyword evidence="9" id="KW-1185">Reference proteome</keyword>
<evidence type="ECO:0000256" key="3">
    <source>
        <dbReference type="ARBA" id="ARBA00022679"/>
    </source>
</evidence>
<dbReference type="InterPro" id="IPR029063">
    <property type="entry name" value="SAM-dependent_MTases_sf"/>
</dbReference>
<sequence>MSAPRASGRALRSRLASTRPASNIRPAGVSRGAGTASARRREPSAAELHRSWLDLVDTDGPFLAVPPLKRLWPQGVPTLDQDTRDTLNAARAIFERAWEALDRADDPSSESTRTVFGEAQTTWVRTVLAAVAGWQDMLAWGAAAAPQATAQSPNRQIQVTPTAALAGPDGLGALVSVIPATEDLRAGGTDGWAAGPLDRMAHMLHEGGVPIGIVTDGRWWALVCAQPGVMVASGIVDAFAWTEETRTRDAFLTLIHRRHLVGGAANERLPVLFAESVAAAEEVTEALGSQVRQAVELLVAAFSEAQSDARRHGRAAPLPADGHIVYEACVTVMMQVVFLLFAEERGLLPQSHLFTAGYGISGELDALERRALDDGEEALDATFLTWHRLLATARALSRGASFEDVRIPAYGGSLFGQGRFPFLRAVGERGSLATPIPDRVMLHVLRSVQIANLSGSDARRISFRDIDVEQIGYIYEGLLGYTCTVVTDIALLGLAGAPGAEPEIPLEVLEDLSRQHETDAALVAAVLAWVKTHQPAAKAASASALTRALAKSDSQDAAERHLRAATDSAGLRIRLLRWMPIVRRDLRGRPTVILRGGMAVTETPSRRNAGAHYTPRNLAEEVVFHALQPLCYAPGPYQTPDETGWKLKTSDELLSLKVADIAAGSGAFLVAAARYLADRVVEAQVRQDPALRGRTDLRIRAIRAVVANCLYGADINGMAVEMCKLSLWLVSLDRDLPFSFVDDKILHGNSLLGLTDIRQLKALHIDPTRPQQARFGDEPLDDVIQQAIEIRRRLASEVQEDDPQRNANAKQRQLARLHEVTRQQTVVADAIIAAGLWLGGKPGRQLDEAYGNLRTAVAEAFPGPGKKPDSTLLDAITAKGLTPTVPTDYDRWKPLHWVLEVPDVMVDHGGFDAIIGNPPFLGGQKLTGAMGTNVRDWFVHQIAGGARGSADLVAYFLLRVADILGEIGTLGLVGTNTVAQGATRDVGLEQILDRGFVITRSVQSGTWPSATAHLEYAEVWGLLVAWIVLFRVKPMVYTRQKSPVFWSRRGVLIGTLWD</sequence>
<evidence type="ECO:0000256" key="6">
    <source>
        <dbReference type="SAM" id="MobiDB-lite"/>
    </source>
</evidence>
<keyword evidence="3" id="KW-0808">Transferase</keyword>
<feature type="domain" description="Type II methyltransferase M.TaqI-like" evidence="7">
    <location>
        <begin position="708"/>
        <end position="980"/>
    </location>
</feature>
<dbReference type="InterPro" id="IPR002052">
    <property type="entry name" value="DNA_methylase_N6_adenine_CS"/>
</dbReference>
<dbReference type="PANTHER" id="PTHR33841">
    <property type="entry name" value="DNA METHYLTRANSFERASE YEEA-RELATED"/>
    <property type="match status" value="1"/>
</dbReference>
<dbReference type="EMBL" id="JALKFT010000011">
    <property type="protein sequence ID" value="MCK9876755.1"/>
    <property type="molecule type" value="Genomic_DNA"/>
</dbReference>
<dbReference type="InterPro" id="IPR011639">
    <property type="entry name" value="MethylTrfase_TaqI-like_dom"/>
</dbReference>
<protein>
    <recommendedName>
        <fullName evidence="1">site-specific DNA-methyltransferase (adenine-specific)</fullName>
        <ecNumber evidence="1">2.1.1.72</ecNumber>
    </recommendedName>
</protein>
<evidence type="ECO:0000256" key="5">
    <source>
        <dbReference type="ARBA" id="ARBA00047942"/>
    </source>
</evidence>
<dbReference type="Pfam" id="PF07669">
    <property type="entry name" value="Eco57I"/>
    <property type="match status" value="1"/>
</dbReference>
<comment type="catalytic activity">
    <reaction evidence="5">
        <text>a 2'-deoxyadenosine in DNA + S-adenosyl-L-methionine = an N(6)-methyl-2'-deoxyadenosine in DNA + S-adenosyl-L-homocysteine + H(+)</text>
        <dbReference type="Rhea" id="RHEA:15197"/>
        <dbReference type="Rhea" id="RHEA-COMP:12418"/>
        <dbReference type="Rhea" id="RHEA-COMP:12419"/>
        <dbReference type="ChEBI" id="CHEBI:15378"/>
        <dbReference type="ChEBI" id="CHEBI:57856"/>
        <dbReference type="ChEBI" id="CHEBI:59789"/>
        <dbReference type="ChEBI" id="CHEBI:90615"/>
        <dbReference type="ChEBI" id="CHEBI:90616"/>
        <dbReference type="EC" id="2.1.1.72"/>
    </reaction>
</comment>
<feature type="region of interest" description="Disordered" evidence="6">
    <location>
        <begin position="1"/>
        <end position="42"/>
    </location>
</feature>
<gene>
    <name evidence="8" type="ORF">MXD59_13365</name>
</gene>
<evidence type="ECO:0000256" key="2">
    <source>
        <dbReference type="ARBA" id="ARBA00022603"/>
    </source>
</evidence>
<dbReference type="PROSITE" id="PS00092">
    <property type="entry name" value="N6_MTASE"/>
    <property type="match status" value="1"/>
</dbReference>
<dbReference type="PRINTS" id="PR00507">
    <property type="entry name" value="N12N6MTFRASE"/>
</dbReference>
<dbReference type="InterPro" id="IPR050953">
    <property type="entry name" value="N4_N6_ade-DNA_methylase"/>
</dbReference>
<evidence type="ECO:0000256" key="1">
    <source>
        <dbReference type="ARBA" id="ARBA00011900"/>
    </source>
</evidence>
<dbReference type="RefSeq" id="WP_248825010.1">
    <property type="nucleotide sequence ID" value="NZ_JALKFT010000011.1"/>
</dbReference>
<evidence type="ECO:0000259" key="7">
    <source>
        <dbReference type="Pfam" id="PF07669"/>
    </source>
</evidence>
<dbReference type="SUPFAM" id="SSF53335">
    <property type="entry name" value="S-adenosyl-L-methionine-dependent methyltransferases"/>
    <property type="match status" value="1"/>
</dbReference>
<keyword evidence="4" id="KW-0949">S-adenosyl-L-methionine</keyword>
<feature type="compositionally biased region" description="Low complexity" evidence="6">
    <location>
        <begin position="1"/>
        <end position="37"/>
    </location>
</feature>
<proteinExistence type="predicted"/>
<dbReference type="PANTHER" id="PTHR33841:SF1">
    <property type="entry name" value="DNA METHYLTRANSFERASE A"/>
    <property type="match status" value="1"/>
</dbReference>
<evidence type="ECO:0000256" key="4">
    <source>
        <dbReference type="ARBA" id="ARBA00022691"/>
    </source>
</evidence>
<keyword evidence="2" id="KW-0489">Methyltransferase</keyword>
<organism evidence="8 9">
    <name type="scientific">Frankia umida</name>
    <dbReference type="NCBI Taxonomy" id="573489"/>
    <lineage>
        <taxon>Bacteria</taxon>
        <taxon>Bacillati</taxon>
        <taxon>Actinomycetota</taxon>
        <taxon>Actinomycetes</taxon>
        <taxon>Frankiales</taxon>
        <taxon>Frankiaceae</taxon>
        <taxon>Frankia</taxon>
    </lineage>
</organism>
<comment type="caution">
    <text evidence="8">The sequence shown here is derived from an EMBL/GenBank/DDBJ whole genome shotgun (WGS) entry which is preliminary data.</text>
</comment>